<dbReference type="RefSeq" id="WP_091059391.1">
    <property type="nucleotide sequence ID" value="NZ_FMDM01000003.1"/>
</dbReference>
<gene>
    <name evidence="3" type="ORF">GA0070213_103281</name>
</gene>
<proteinExistence type="predicted"/>
<protein>
    <submittedName>
        <fullName evidence="3">Helix-turn-helix</fullName>
    </submittedName>
</protein>
<dbReference type="PROSITE" id="PS50943">
    <property type="entry name" value="HTH_CROC1"/>
    <property type="match status" value="1"/>
</dbReference>
<dbReference type="Proteomes" id="UP000199360">
    <property type="component" value="Unassembled WGS sequence"/>
</dbReference>
<keyword evidence="4" id="KW-1185">Reference proteome</keyword>
<reference evidence="4" key="1">
    <citation type="submission" date="2016-06" db="EMBL/GenBank/DDBJ databases">
        <authorList>
            <person name="Varghese N."/>
            <person name="Submissions Spin"/>
        </authorList>
    </citation>
    <scope>NUCLEOTIDE SEQUENCE [LARGE SCALE GENOMIC DNA]</scope>
    <source>
        <strain evidence="4">DSM 45647</strain>
    </source>
</reference>
<dbReference type="InterPro" id="IPR010982">
    <property type="entry name" value="Lambda_DNA-bd_dom_sf"/>
</dbReference>
<evidence type="ECO:0000313" key="4">
    <source>
        <dbReference type="Proteomes" id="UP000199360"/>
    </source>
</evidence>
<dbReference type="AlphaFoldDB" id="A0A1C5HLG3"/>
<dbReference type="EMBL" id="FMDM01000003">
    <property type="protein sequence ID" value="SCG46808.1"/>
    <property type="molecule type" value="Genomic_DNA"/>
</dbReference>
<accession>A0A1C5HLG3</accession>
<dbReference type="GO" id="GO:0003677">
    <property type="term" value="F:DNA binding"/>
    <property type="evidence" value="ECO:0007669"/>
    <property type="project" value="UniProtKB-KW"/>
</dbReference>
<sequence length="71" mass="7975">MTRRRFSPHALRARRTQLGVSQKKLAEVLNVAPATVCDWENGRKTPANHRLPDLATVLYCPMDDLFEAVAA</sequence>
<dbReference type="PANTHER" id="PTHR46558">
    <property type="entry name" value="TRACRIPTIONAL REGULATORY PROTEIN-RELATED-RELATED"/>
    <property type="match status" value="1"/>
</dbReference>
<dbReference type="OrthoDB" id="4292432at2"/>
<dbReference type="PANTHER" id="PTHR46558:SF4">
    <property type="entry name" value="DNA-BIDING PHAGE PROTEIN"/>
    <property type="match status" value="1"/>
</dbReference>
<evidence type="ECO:0000259" key="2">
    <source>
        <dbReference type="PROSITE" id="PS50943"/>
    </source>
</evidence>
<organism evidence="3 4">
    <name type="scientific">Micromonospora humi</name>
    <dbReference type="NCBI Taxonomy" id="745366"/>
    <lineage>
        <taxon>Bacteria</taxon>
        <taxon>Bacillati</taxon>
        <taxon>Actinomycetota</taxon>
        <taxon>Actinomycetes</taxon>
        <taxon>Micromonosporales</taxon>
        <taxon>Micromonosporaceae</taxon>
        <taxon>Micromonospora</taxon>
    </lineage>
</organism>
<feature type="domain" description="HTH cro/C1-type" evidence="2">
    <location>
        <begin position="11"/>
        <end position="65"/>
    </location>
</feature>
<dbReference type="STRING" id="745366.GA0070213_103281"/>
<dbReference type="Gene3D" id="1.10.260.40">
    <property type="entry name" value="lambda repressor-like DNA-binding domains"/>
    <property type="match status" value="1"/>
</dbReference>
<name>A0A1C5HLG3_9ACTN</name>
<dbReference type="SUPFAM" id="SSF47413">
    <property type="entry name" value="lambda repressor-like DNA-binding domains"/>
    <property type="match status" value="1"/>
</dbReference>
<evidence type="ECO:0000256" key="1">
    <source>
        <dbReference type="ARBA" id="ARBA00023125"/>
    </source>
</evidence>
<dbReference type="SMART" id="SM00530">
    <property type="entry name" value="HTH_XRE"/>
    <property type="match status" value="1"/>
</dbReference>
<dbReference type="Pfam" id="PF01381">
    <property type="entry name" value="HTH_3"/>
    <property type="match status" value="1"/>
</dbReference>
<dbReference type="CDD" id="cd00093">
    <property type="entry name" value="HTH_XRE"/>
    <property type="match status" value="1"/>
</dbReference>
<dbReference type="InterPro" id="IPR001387">
    <property type="entry name" value="Cro/C1-type_HTH"/>
</dbReference>
<keyword evidence="1" id="KW-0238">DNA-binding</keyword>
<evidence type="ECO:0000313" key="3">
    <source>
        <dbReference type="EMBL" id="SCG46808.1"/>
    </source>
</evidence>